<dbReference type="GO" id="GO:0006433">
    <property type="term" value="P:prolyl-tRNA aminoacylation"/>
    <property type="evidence" value="ECO:0007669"/>
    <property type="project" value="UniProtKB-UniRule"/>
</dbReference>
<dbReference type="InterPro" id="IPR045864">
    <property type="entry name" value="aa-tRNA-synth_II/BPL/LPL"/>
</dbReference>
<dbReference type="SUPFAM" id="SSF55826">
    <property type="entry name" value="YbaK/ProRS associated domain"/>
    <property type="match status" value="1"/>
</dbReference>
<evidence type="ECO:0000256" key="5">
    <source>
        <dbReference type="ARBA" id="ARBA00022741"/>
    </source>
</evidence>
<dbReference type="InterPro" id="IPR006195">
    <property type="entry name" value="aa-tRNA-synth_II"/>
</dbReference>
<comment type="function">
    <text evidence="10 12">Catalyzes the attachment of proline to tRNA(Pro) in a two-step reaction: proline is first activated by ATP to form Pro-AMP and then transferred to the acceptor end of tRNA(Pro). As ProRS can inadvertently accommodate and process non-cognate amino acids such as alanine and cysteine, to avoid such errors it has two additional distinct editing activities against alanine. One activity is designated as 'pretransfer' editing and involves the tRNA(Pro)-independent hydrolysis of activated Ala-AMP. The other activity is designated 'posttransfer' editing and involves deacylation of mischarged Ala-tRNA(Pro). The misacylated Cys-tRNA(Pro) is not edited by ProRS.</text>
</comment>
<evidence type="ECO:0000256" key="4">
    <source>
        <dbReference type="ARBA" id="ARBA00022598"/>
    </source>
</evidence>
<keyword evidence="4 12" id="KW-0436">Ligase</keyword>
<keyword evidence="5 12" id="KW-0547">Nucleotide-binding</keyword>
<protein>
    <recommendedName>
        <fullName evidence="12">Proline--tRNA ligase</fullName>
        <ecNumber evidence="12">6.1.1.15</ecNumber>
    </recommendedName>
    <alternativeName>
        <fullName evidence="12">Prolyl-tRNA synthetase</fullName>
        <shortName evidence="12">ProRS</shortName>
    </alternativeName>
</protein>
<dbReference type="InterPro" id="IPR036621">
    <property type="entry name" value="Anticodon-bd_dom_sf"/>
</dbReference>
<dbReference type="Gene3D" id="3.30.930.10">
    <property type="entry name" value="Bira Bifunctional Protein, Domain 2"/>
    <property type="match status" value="2"/>
</dbReference>
<dbReference type="InterPro" id="IPR007214">
    <property type="entry name" value="YbaK/aa-tRNA-synth-assoc-dom"/>
</dbReference>
<evidence type="ECO:0000256" key="1">
    <source>
        <dbReference type="ARBA" id="ARBA00004496"/>
    </source>
</evidence>
<dbReference type="RefSeq" id="WP_135975275.1">
    <property type="nucleotide sequence ID" value="NZ_CP039291.1"/>
</dbReference>
<dbReference type="NCBIfam" id="TIGR00409">
    <property type="entry name" value="proS_fam_II"/>
    <property type="match status" value="1"/>
</dbReference>
<evidence type="ECO:0000256" key="12">
    <source>
        <dbReference type="HAMAP-Rule" id="MF_01569"/>
    </source>
</evidence>
<gene>
    <name evidence="12" type="primary">proS</name>
    <name evidence="14" type="ORF">E5225_10685</name>
</gene>
<proteinExistence type="inferred from homology"/>
<feature type="domain" description="Aminoacyl-transfer RNA synthetases class-II family profile" evidence="13">
    <location>
        <begin position="35"/>
        <end position="491"/>
    </location>
</feature>
<dbReference type="InterPro" id="IPR002314">
    <property type="entry name" value="aa-tRNA-synt_IIb"/>
</dbReference>
<evidence type="ECO:0000256" key="6">
    <source>
        <dbReference type="ARBA" id="ARBA00022840"/>
    </source>
</evidence>
<dbReference type="InterPro" id="IPR004500">
    <property type="entry name" value="Pro-tRNA-synth_IIa_bac-type"/>
</dbReference>
<dbReference type="GO" id="GO:0005829">
    <property type="term" value="C:cytosol"/>
    <property type="evidence" value="ECO:0007669"/>
    <property type="project" value="TreeGrafter"/>
</dbReference>
<name>A0A4P7SIS9_9CELL</name>
<dbReference type="HAMAP" id="MF_01569">
    <property type="entry name" value="Pro_tRNA_synth_type1"/>
    <property type="match status" value="1"/>
</dbReference>
<evidence type="ECO:0000256" key="9">
    <source>
        <dbReference type="ARBA" id="ARBA00047671"/>
    </source>
</evidence>
<dbReference type="CDD" id="cd00779">
    <property type="entry name" value="ProRS_core_prok"/>
    <property type="match status" value="1"/>
</dbReference>
<dbReference type="InterPro" id="IPR036754">
    <property type="entry name" value="YbaK/aa-tRNA-synt-asso_dom_sf"/>
</dbReference>
<dbReference type="GO" id="GO:0002161">
    <property type="term" value="F:aminoacyl-tRNA deacylase activity"/>
    <property type="evidence" value="ECO:0007669"/>
    <property type="project" value="InterPro"/>
</dbReference>
<dbReference type="Gene3D" id="3.40.50.800">
    <property type="entry name" value="Anticodon-binding domain"/>
    <property type="match status" value="1"/>
</dbReference>
<sequence length="597" mass="63892">MLLRMSTLFVRTLREDPADAEVASHRLLVRAGYIRRAAPGIYTWLPLGLRVLAKVERVVREEMDAIGAQEVHFPALLPKEPYEATGRWAEYGPNIFRLKDRKGADYLLAPTHEELFTLLVKDLYSSYKDLPLALYQIQTKYRDEARPRAGLIRGREFVMKDAYSFDVDDEGLARAYEAQRAAYQRIFRRLGLEFVIVAATSGAMGGSRSEEFLTPTAIGEDTFVRSAGGYAANVEAVTTPVPEPVDLSDAPAAHVEDTPDTPTIDSLVAHANAHQARADRPWTAADTLKNVVLALVHPTGERELVVVGLPGDREVDLKRLEAGVAPAEVEPAGDADFAAHPELVRGYLGPGAVGPNAPAGPDGERASVRYMLDPRVVPGTRWITGANEPGRHVFDLVAGRDFTADGTVEAAEVRAGDPAPDGSGPLELARGIEIGHIFQLGRKYAQALGLTVLDRNGKSVVVTMGSYGIGVTRVLAALAEAHHDERGLAWPAHVAPAHVHVVATGKDEAVFAAAEALATTLSARGVEVLYDDRPKVSPGVKFADAELLGVPLVVVVGRGLADGVVEVRPRAGGTAEQVSVHAAADRVAELVDGLLAG</sequence>
<keyword evidence="15" id="KW-1185">Reference proteome</keyword>
<dbReference type="InterPro" id="IPR004154">
    <property type="entry name" value="Anticodon-bd"/>
</dbReference>
<evidence type="ECO:0000256" key="3">
    <source>
        <dbReference type="ARBA" id="ARBA00022490"/>
    </source>
</evidence>
<dbReference type="FunFam" id="3.30.930.10:FF:000065">
    <property type="entry name" value="Proline--tRNA ligase"/>
    <property type="match status" value="1"/>
</dbReference>
<dbReference type="Proteomes" id="UP000296469">
    <property type="component" value="Chromosome"/>
</dbReference>
<dbReference type="PANTHER" id="PTHR42753">
    <property type="entry name" value="MITOCHONDRIAL RIBOSOME PROTEIN L39/PROLYL-TRNA LIGASE FAMILY MEMBER"/>
    <property type="match status" value="1"/>
</dbReference>
<dbReference type="Pfam" id="PF00587">
    <property type="entry name" value="tRNA-synt_2b"/>
    <property type="match status" value="1"/>
</dbReference>
<dbReference type="GO" id="GO:0005524">
    <property type="term" value="F:ATP binding"/>
    <property type="evidence" value="ECO:0007669"/>
    <property type="project" value="UniProtKB-UniRule"/>
</dbReference>
<dbReference type="PANTHER" id="PTHR42753:SF2">
    <property type="entry name" value="PROLINE--TRNA LIGASE"/>
    <property type="match status" value="1"/>
</dbReference>
<dbReference type="OrthoDB" id="9809052at2"/>
<dbReference type="InterPro" id="IPR002316">
    <property type="entry name" value="Pro-tRNA-ligase_IIa"/>
</dbReference>
<evidence type="ECO:0000256" key="7">
    <source>
        <dbReference type="ARBA" id="ARBA00022917"/>
    </source>
</evidence>
<dbReference type="GO" id="GO:0004827">
    <property type="term" value="F:proline-tRNA ligase activity"/>
    <property type="evidence" value="ECO:0007669"/>
    <property type="project" value="UniProtKB-UniRule"/>
</dbReference>
<dbReference type="PROSITE" id="PS50862">
    <property type="entry name" value="AA_TRNA_LIGASE_II"/>
    <property type="match status" value="1"/>
</dbReference>
<dbReference type="Gene3D" id="3.90.960.10">
    <property type="entry name" value="YbaK/aminoacyl-tRNA synthetase-associated domain"/>
    <property type="match status" value="1"/>
</dbReference>
<accession>A0A4P7SIS9</accession>
<comment type="subcellular location">
    <subcellularLocation>
        <location evidence="1 12">Cytoplasm</location>
    </subcellularLocation>
</comment>
<evidence type="ECO:0000259" key="13">
    <source>
        <dbReference type="PROSITE" id="PS50862"/>
    </source>
</evidence>
<dbReference type="InterPro" id="IPR033730">
    <property type="entry name" value="ProRS_core_prok"/>
</dbReference>
<dbReference type="EC" id="6.1.1.15" evidence="12"/>
<comment type="similarity">
    <text evidence="11 12">Belongs to the class-II aminoacyl-tRNA synthetase family. ProS type 1 subfamily.</text>
</comment>
<reference evidence="14 15" key="1">
    <citation type="submission" date="2019-04" db="EMBL/GenBank/DDBJ databases">
        <title>Isolation and identification of Cellulomonas shaoxiangyii sp. Nov. isolated from feces of the Tibetan antelopes (Pantholops hodgsonii) in the Qinghai-Tibet plateau of China.</title>
        <authorList>
            <person name="Tian Z."/>
        </authorList>
    </citation>
    <scope>NUCLEOTIDE SEQUENCE [LARGE SCALE GENOMIC DNA]</scope>
    <source>
        <strain evidence="14 15">Z28</strain>
    </source>
</reference>
<dbReference type="Pfam" id="PF04073">
    <property type="entry name" value="tRNA_edit"/>
    <property type="match status" value="1"/>
</dbReference>
<keyword evidence="6 12" id="KW-0067">ATP-binding</keyword>
<dbReference type="FunFam" id="3.30.930.10:FF:000066">
    <property type="entry name" value="Proline--tRNA ligase"/>
    <property type="match status" value="1"/>
</dbReference>
<dbReference type="NCBIfam" id="NF006625">
    <property type="entry name" value="PRK09194.1"/>
    <property type="match status" value="1"/>
</dbReference>
<keyword evidence="8 12" id="KW-0030">Aminoacyl-tRNA synthetase</keyword>
<dbReference type="SUPFAM" id="SSF52954">
    <property type="entry name" value="Class II aaRS ABD-related"/>
    <property type="match status" value="1"/>
</dbReference>
<dbReference type="EMBL" id="CP039291">
    <property type="protein sequence ID" value="QCB93960.1"/>
    <property type="molecule type" value="Genomic_DNA"/>
</dbReference>
<comment type="subunit">
    <text evidence="2 12">Homodimer.</text>
</comment>
<evidence type="ECO:0000256" key="10">
    <source>
        <dbReference type="ARBA" id="ARBA00053664"/>
    </source>
</evidence>
<evidence type="ECO:0000256" key="11">
    <source>
        <dbReference type="ARBA" id="ARBA00060755"/>
    </source>
</evidence>
<dbReference type="PRINTS" id="PR01046">
    <property type="entry name" value="TRNASYNTHPRO"/>
</dbReference>
<dbReference type="InterPro" id="IPR023717">
    <property type="entry name" value="Pro-tRNA-Synthase_IIa_type1"/>
</dbReference>
<evidence type="ECO:0000256" key="8">
    <source>
        <dbReference type="ARBA" id="ARBA00023146"/>
    </source>
</evidence>
<dbReference type="InterPro" id="IPR050062">
    <property type="entry name" value="Pro-tRNA_synthetase"/>
</dbReference>
<keyword evidence="7 12" id="KW-0648">Protein biosynthesis</keyword>
<evidence type="ECO:0000313" key="14">
    <source>
        <dbReference type="EMBL" id="QCB93960.1"/>
    </source>
</evidence>
<comment type="domain">
    <text evidence="12">Consists of three domains: the N-terminal catalytic domain, the editing domain and the C-terminal anticodon-binding domain.</text>
</comment>
<dbReference type="AlphaFoldDB" id="A0A4P7SIS9"/>
<keyword evidence="3 12" id="KW-0963">Cytoplasm</keyword>
<evidence type="ECO:0000313" key="15">
    <source>
        <dbReference type="Proteomes" id="UP000296469"/>
    </source>
</evidence>
<comment type="catalytic activity">
    <reaction evidence="9 12">
        <text>tRNA(Pro) + L-proline + ATP = L-prolyl-tRNA(Pro) + AMP + diphosphate</text>
        <dbReference type="Rhea" id="RHEA:14305"/>
        <dbReference type="Rhea" id="RHEA-COMP:9700"/>
        <dbReference type="Rhea" id="RHEA-COMP:9702"/>
        <dbReference type="ChEBI" id="CHEBI:30616"/>
        <dbReference type="ChEBI" id="CHEBI:33019"/>
        <dbReference type="ChEBI" id="CHEBI:60039"/>
        <dbReference type="ChEBI" id="CHEBI:78442"/>
        <dbReference type="ChEBI" id="CHEBI:78532"/>
        <dbReference type="ChEBI" id="CHEBI:456215"/>
        <dbReference type="EC" id="6.1.1.15"/>
    </reaction>
</comment>
<organism evidence="14 15">
    <name type="scientific">Cellulomonas shaoxiangyii</name>
    <dbReference type="NCBI Taxonomy" id="2566013"/>
    <lineage>
        <taxon>Bacteria</taxon>
        <taxon>Bacillati</taxon>
        <taxon>Actinomycetota</taxon>
        <taxon>Actinomycetes</taxon>
        <taxon>Micrococcales</taxon>
        <taxon>Cellulomonadaceae</taxon>
        <taxon>Cellulomonas</taxon>
    </lineage>
</organism>
<evidence type="ECO:0000256" key="2">
    <source>
        <dbReference type="ARBA" id="ARBA00011738"/>
    </source>
</evidence>
<dbReference type="Pfam" id="PF03129">
    <property type="entry name" value="HGTP_anticodon"/>
    <property type="match status" value="1"/>
</dbReference>
<dbReference type="SUPFAM" id="SSF55681">
    <property type="entry name" value="Class II aaRS and biotin synthetases"/>
    <property type="match status" value="1"/>
</dbReference>
<dbReference type="KEGG" id="celz:E5225_10685"/>